<dbReference type="SMART" id="SM00345">
    <property type="entry name" value="HTH_GNTR"/>
    <property type="match status" value="1"/>
</dbReference>
<keyword evidence="2" id="KW-0238">DNA-binding</keyword>
<dbReference type="PANTHER" id="PTHR44846:SF17">
    <property type="entry name" value="GNTR-FAMILY TRANSCRIPTIONAL REGULATOR"/>
    <property type="match status" value="1"/>
</dbReference>
<evidence type="ECO:0000313" key="5">
    <source>
        <dbReference type="EMBL" id="GAA1563323.1"/>
    </source>
</evidence>
<comment type="caution">
    <text evidence="5">The sequence shown here is derived from an EMBL/GenBank/DDBJ whole genome shotgun (WGS) entry which is preliminary data.</text>
</comment>
<keyword evidence="6" id="KW-1185">Reference proteome</keyword>
<dbReference type="CDD" id="cd07377">
    <property type="entry name" value="WHTH_GntR"/>
    <property type="match status" value="1"/>
</dbReference>
<dbReference type="EMBL" id="BAAAQD010000033">
    <property type="protein sequence ID" value="GAA1563323.1"/>
    <property type="molecule type" value="Genomic_DNA"/>
</dbReference>
<dbReference type="PANTHER" id="PTHR44846">
    <property type="entry name" value="MANNOSYL-D-GLYCERATE TRANSPORT/METABOLISM SYSTEM REPRESSOR MNGR-RELATED"/>
    <property type="match status" value="1"/>
</dbReference>
<evidence type="ECO:0000256" key="1">
    <source>
        <dbReference type="ARBA" id="ARBA00023015"/>
    </source>
</evidence>
<dbReference type="Proteomes" id="UP001501470">
    <property type="component" value="Unassembled WGS sequence"/>
</dbReference>
<evidence type="ECO:0000256" key="3">
    <source>
        <dbReference type="ARBA" id="ARBA00023163"/>
    </source>
</evidence>
<organism evidence="5 6">
    <name type="scientific">Dactylosporangium maewongense</name>
    <dbReference type="NCBI Taxonomy" id="634393"/>
    <lineage>
        <taxon>Bacteria</taxon>
        <taxon>Bacillati</taxon>
        <taxon>Actinomycetota</taxon>
        <taxon>Actinomycetes</taxon>
        <taxon>Micromonosporales</taxon>
        <taxon>Micromonosporaceae</taxon>
        <taxon>Dactylosporangium</taxon>
    </lineage>
</organism>
<keyword evidence="3" id="KW-0804">Transcription</keyword>
<dbReference type="InterPro" id="IPR000524">
    <property type="entry name" value="Tscrpt_reg_HTH_GntR"/>
</dbReference>
<reference evidence="6" key="1">
    <citation type="journal article" date="2019" name="Int. J. Syst. Evol. Microbiol.">
        <title>The Global Catalogue of Microorganisms (GCM) 10K type strain sequencing project: providing services to taxonomists for standard genome sequencing and annotation.</title>
        <authorList>
            <consortium name="The Broad Institute Genomics Platform"/>
            <consortium name="The Broad Institute Genome Sequencing Center for Infectious Disease"/>
            <person name="Wu L."/>
            <person name="Ma J."/>
        </authorList>
    </citation>
    <scope>NUCLEOTIDE SEQUENCE [LARGE SCALE GENOMIC DNA]</scope>
    <source>
        <strain evidence="6">JCM 15933</strain>
    </source>
</reference>
<dbReference type="Gene3D" id="1.10.10.10">
    <property type="entry name" value="Winged helix-like DNA-binding domain superfamily/Winged helix DNA-binding domain"/>
    <property type="match status" value="1"/>
</dbReference>
<name>A0ABP4NQX3_9ACTN</name>
<dbReference type="Pfam" id="PF00392">
    <property type="entry name" value="GntR"/>
    <property type="match status" value="1"/>
</dbReference>
<evidence type="ECO:0000313" key="6">
    <source>
        <dbReference type="Proteomes" id="UP001501470"/>
    </source>
</evidence>
<evidence type="ECO:0000256" key="2">
    <source>
        <dbReference type="ARBA" id="ARBA00023125"/>
    </source>
</evidence>
<dbReference type="PRINTS" id="PR00035">
    <property type="entry name" value="HTHGNTR"/>
</dbReference>
<dbReference type="InterPro" id="IPR036388">
    <property type="entry name" value="WH-like_DNA-bd_sf"/>
</dbReference>
<feature type="domain" description="HTH gntR-type" evidence="4">
    <location>
        <begin position="5"/>
        <end position="73"/>
    </location>
</feature>
<dbReference type="SUPFAM" id="SSF46785">
    <property type="entry name" value="Winged helix' DNA-binding domain"/>
    <property type="match status" value="1"/>
</dbReference>
<dbReference type="RefSeq" id="WP_344512496.1">
    <property type="nucleotide sequence ID" value="NZ_BAAAQD010000033.1"/>
</dbReference>
<sequence>MSPFSARYQHVADLIRQQFLDGTYPPGTRLPTEAQLATAYGCGRELIRDALAALRAEDLIVTGRGRRTTVAPAPDRTPILVSAGTIVTARMPMQPELAALGCRASTPLLVVTTPDTATDNYPADRVEITLRR</sequence>
<dbReference type="InterPro" id="IPR036390">
    <property type="entry name" value="WH_DNA-bd_sf"/>
</dbReference>
<dbReference type="PROSITE" id="PS50949">
    <property type="entry name" value="HTH_GNTR"/>
    <property type="match status" value="1"/>
</dbReference>
<gene>
    <name evidence="5" type="ORF">GCM10009827_101130</name>
</gene>
<accession>A0ABP4NQX3</accession>
<evidence type="ECO:0000259" key="4">
    <source>
        <dbReference type="PROSITE" id="PS50949"/>
    </source>
</evidence>
<proteinExistence type="predicted"/>
<keyword evidence="1" id="KW-0805">Transcription regulation</keyword>
<protein>
    <recommendedName>
        <fullName evidence="4">HTH gntR-type domain-containing protein</fullName>
    </recommendedName>
</protein>
<dbReference type="InterPro" id="IPR050679">
    <property type="entry name" value="Bact_HTH_transcr_reg"/>
</dbReference>